<dbReference type="Proteomes" id="UP000282613">
    <property type="component" value="Unassembled WGS sequence"/>
</dbReference>
<sequence length="66" mass="6812">MKDSGLPPTQHISVSNVIAFLIVPHTGPECTTMVVGSFTVTDEAVLVVNVLAVEASMAESLAALCV</sequence>
<dbReference type="WBParaSite" id="TASK_0001016001-mRNA-1">
    <property type="protein sequence ID" value="TASK_0001016001-mRNA-1"/>
    <property type="gene ID" value="TASK_0001016001"/>
</dbReference>
<gene>
    <name evidence="1" type="ORF">TASK_LOCUS10161</name>
</gene>
<evidence type="ECO:0000313" key="3">
    <source>
        <dbReference type="WBParaSite" id="TASK_0001016001-mRNA-1"/>
    </source>
</evidence>
<name>A0A0R3WH17_TAEAS</name>
<reference evidence="3" key="1">
    <citation type="submission" date="2017-02" db="UniProtKB">
        <authorList>
            <consortium name="WormBaseParasite"/>
        </authorList>
    </citation>
    <scope>IDENTIFICATION</scope>
</reference>
<evidence type="ECO:0000313" key="2">
    <source>
        <dbReference type="Proteomes" id="UP000282613"/>
    </source>
</evidence>
<accession>A0A0R3WH17</accession>
<proteinExistence type="predicted"/>
<reference evidence="1 2" key="2">
    <citation type="submission" date="2018-11" db="EMBL/GenBank/DDBJ databases">
        <authorList>
            <consortium name="Pathogen Informatics"/>
        </authorList>
    </citation>
    <scope>NUCLEOTIDE SEQUENCE [LARGE SCALE GENOMIC DNA]</scope>
</reference>
<protein>
    <submittedName>
        <fullName evidence="1 3">Uncharacterized protein</fullName>
    </submittedName>
</protein>
<dbReference type="AlphaFoldDB" id="A0A0R3WH17"/>
<keyword evidence="2" id="KW-1185">Reference proteome</keyword>
<evidence type="ECO:0000313" key="1">
    <source>
        <dbReference type="EMBL" id="VDK49309.1"/>
    </source>
</evidence>
<organism evidence="3">
    <name type="scientific">Taenia asiatica</name>
    <name type="common">Asian tapeworm</name>
    <dbReference type="NCBI Taxonomy" id="60517"/>
    <lineage>
        <taxon>Eukaryota</taxon>
        <taxon>Metazoa</taxon>
        <taxon>Spiralia</taxon>
        <taxon>Lophotrochozoa</taxon>
        <taxon>Platyhelminthes</taxon>
        <taxon>Cestoda</taxon>
        <taxon>Eucestoda</taxon>
        <taxon>Cyclophyllidea</taxon>
        <taxon>Taeniidae</taxon>
        <taxon>Taenia</taxon>
    </lineage>
</organism>
<dbReference type="EMBL" id="UYRS01020724">
    <property type="protein sequence ID" value="VDK49309.1"/>
    <property type="molecule type" value="Genomic_DNA"/>
</dbReference>